<reference evidence="7 8" key="1">
    <citation type="journal article" date="2009" name="Nat. Genet.">
        <title>The genome of the cucumber, Cucumis sativus L.</title>
        <authorList>
            <person name="Huang S."/>
            <person name="Li R."/>
            <person name="Zhang Z."/>
            <person name="Li L."/>
            <person name="Gu X."/>
            <person name="Fan W."/>
            <person name="Lucas W.J."/>
            <person name="Wang X."/>
            <person name="Xie B."/>
            <person name="Ni P."/>
            <person name="Ren Y."/>
            <person name="Zhu H."/>
            <person name="Li J."/>
            <person name="Lin K."/>
            <person name="Jin W."/>
            <person name="Fei Z."/>
            <person name="Li G."/>
            <person name="Staub J."/>
            <person name="Kilian A."/>
            <person name="van der Vossen E.A."/>
            <person name="Wu Y."/>
            <person name="Guo J."/>
            <person name="He J."/>
            <person name="Jia Z."/>
            <person name="Ren Y."/>
            <person name="Tian G."/>
            <person name="Lu Y."/>
            <person name="Ruan J."/>
            <person name="Qian W."/>
            <person name="Wang M."/>
            <person name="Huang Q."/>
            <person name="Li B."/>
            <person name="Xuan Z."/>
            <person name="Cao J."/>
            <person name="Asan"/>
            <person name="Wu Z."/>
            <person name="Zhang J."/>
            <person name="Cai Q."/>
            <person name="Bai Y."/>
            <person name="Zhao B."/>
            <person name="Han Y."/>
            <person name="Li Y."/>
            <person name="Li X."/>
            <person name="Wang S."/>
            <person name="Shi Q."/>
            <person name="Liu S."/>
            <person name="Cho W.K."/>
            <person name="Kim J.Y."/>
            <person name="Xu Y."/>
            <person name="Heller-Uszynska K."/>
            <person name="Miao H."/>
            <person name="Cheng Z."/>
            <person name="Zhang S."/>
            <person name="Wu J."/>
            <person name="Yang Y."/>
            <person name="Kang H."/>
            <person name="Li M."/>
            <person name="Liang H."/>
            <person name="Ren X."/>
            <person name="Shi Z."/>
            <person name="Wen M."/>
            <person name="Jian M."/>
            <person name="Yang H."/>
            <person name="Zhang G."/>
            <person name="Yang Z."/>
            <person name="Chen R."/>
            <person name="Liu S."/>
            <person name="Li J."/>
            <person name="Ma L."/>
            <person name="Liu H."/>
            <person name="Zhou Y."/>
            <person name="Zhao J."/>
            <person name="Fang X."/>
            <person name="Li G."/>
            <person name="Fang L."/>
            <person name="Li Y."/>
            <person name="Liu D."/>
            <person name="Zheng H."/>
            <person name="Zhang Y."/>
            <person name="Qin N."/>
            <person name="Li Z."/>
            <person name="Yang G."/>
            <person name="Yang S."/>
            <person name="Bolund L."/>
            <person name="Kristiansen K."/>
            <person name="Zheng H."/>
            <person name="Li S."/>
            <person name="Zhang X."/>
            <person name="Yang H."/>
            <person name="Wang J."/>
            <person name="Sun R."/>
            <person name="Zhang B."/>
            <person name="Jiang S."/>
            <person name="Wang J."/>
            <person name="Du Y."/>
            <person name="Li S."/>
        </authorList>
    </citation>
    <scope>NUCLEOTIDE SEQUENCE [LARGE SCALE GENOMIC DNA]</scope>
    <source>
        <strain evidence="8">cv. 9930</strain>
    </source>
</reference>
<dbReference type="PANTHER" id="PTHR32093">
    <property type="entry name" value="LEUCINE-RICH REPEAT EXTENSIN-LIKE PROTEIN 3-RELATED"/>
    <property type="match status" value="1"/>
</dbReference>
<dbReference type="EMBL" id="CM002928">
    <property type="protein sequence ID" value="KGN43906.1"/>
    <property type="molecule type" value="Genomic_DNA"/>
</dbReference>
<feature type="region of interest" description="Disordered" evidence="6">
    <location>
        <begin position="1"/>
        <end position="20"/>
    </location>
</feature>
<dbReference type="InterPro" id="IPR032675">
    <property type="entry name" value="LRR_dom_sf"/>
</dbReference>
<dbReference type="InterPro" id="IPR051582">
    <property type="entry name" value="LRR_extensin-like_regulator"/>
</dbReference>
<evidence type="ECO:0008006" key="9">
    <source>
        <dbReference type="Google" id="ProtNLM"/>
    </source>
</evidence>
<evidence type="ECO:0000256" key="6">
    <source>
        <dbReference type="SAM" id="MobiDB-lite"/>
    </source>
</evidence>
<dbReference type="OMA" id="FRCATVP"/>
<feature type="compositionally biased region" description="Basic and acidic residues" evidence="6">
    <location>
        <begin position="10"/>
        <end position="20"/>
    </location>
</feature>
<evidence type="ECO:0000313" key="8">
    <source>
        <dbReference type="Proteomes" id="UP000029981"/>
    </source>
</evidence>
<proteinExistence type="predicted"/>
<gene>
    <name evidence="7" type="ORF">Csa_7G073420</name>
</gene>
<organism evidence="7 8">
    <name type="scientific">Cucumis sativus</name>
    <name type="common">Cucumber</name>
    <dbReference type="NCBI Taxonomy" id="3659"/>
    <lineage>
        <taxon>Eukaryota</taxon>
        <taxon>Viridiplantae</taxon>
        <taxon>Streptophyta</taxon>
        <taxon>Embryophyta</taxon>
        <taxon>Tracheophyta</taxon>
        <taxon>Spermatophyta</taxon>
        <taxon>Magnoliopsida</taxon>
        <taxon>eudicotyledons</taxon>
        <taxon>Gunneridae</taxon>
        <taxon>Pentapetalae</taxon>
        <taxon>rosids</taxon>
        <taxon>fabids</taxon>
        <taxon>Cucurbitales</taxon>
        <taxon>Cucurbitaceae</taxon>
        <taxon>Benincaseae</taxon>
        <taxon>Cucumis</taxon>
    </lineage>
</organism>
<reference evidence="7 8" key="3">
    <citation type="journal article" date="2010" name="BMC Genomics">
        <title>Transcriptome sequencing and comparative analysis of cucumber flowers with different sex types.</title>
        <authorList>
            <person name="Guo S."/>
            <person name="Zheng Y."/>
            <person name="Joung J.G."/>
            <person name="Liu S."/>
            <person name="Zhang Z."/>
            <person name="Crasta O.R."/>
            <person name="Sobral B.W."/>
            <person name="Xu Y."/>
            <person name="Huang S."/>
            <person name="Fei Z."/>
        </authorList>
    </citation>
    <scope>NUCLEOTIDE SEQUENCE [LARGE SCALE GENOMIC DNA]</scope>
    <source>
        <strain evidence="8">cv. 9930</strain>
    </source>
</reference>
<feature type="region of interest" description="Disordered" evidence="6">
    <location>
        <begin position="30"/>
        <end position="117"/>
    </location>
</feature>
<evidence type="ECO:0000256" key="3">
    <source>
        <dbReference type="ARBA" id="ARBA00022614"/>
    </source>
</evidence>
<feature type="compositionally biased region" description="Pro residues" evidence="6">
    <location>
        <begin position="34"/>
        <end position="116"/>
    </location>
</feature>
<keyword evidence="3" id="KW-0433">Leucine-rich repeat</keyword>
<keyword evidence="4" id="KW-0732">Signal</keyword>
<keyword evidence="8" id="KW-1185">Reference proteome</keyword>
<dbReference type="GO" id="GO:0005576">
    <property type="term" value="C:extracellular region"/>
    <property type="evidence" value="ECO:0007669"/>
    <property type="project" value="UniProtKB-SubCell"/>
</dbReference>
<dbReference type="SUPFAM" id="SSF52058">
    <property type="entry name" value="L domain-like"/>
    <property type="match status" value="1"/>
</dbReference>
<reference evidence="7 8" key="2">
    <citation type="journal article" date="2009" name="PLoS ONE">
        <title>An integrated genetic and cytogenetic map of the cucumber genome.</title>
        <authorList>
            <person name="Ren Y."/>
            <person name="Zhang Z."/>
            <person name="Liu J."/>
            <person name="Staub J.E."/>
            <person name="Han Y."/>
            <person name="Cheng Z."/>
            <person name="Li X."/>
            <person name="Lu J."/>
            <person name="Miao H."/>
            <person name="Kang H."/>
            <person name="Xie B."/>
            <person name="Gu X."/>
            <person name="Wang X."/>
            <person name="Du Y."/>
            <person name="Jin W."/>
            <person name="Huang S."/>
        </authorList>
    </citation>
    <scope>NUCLEOTIDE SEQUENCE [LARGE SCALE GENOMIC DNA]</scope>
    <source>
        <strain evidence="8">cv. 9930</strain>
    </source>
</reference>
<evidence type="ECO:0000313" key="7">
    <source>
        <dbReference type="EMBL" id="KGN43906.1"/>
    </source>
</evidence>
<evidence type="ECO:0000256" key="5">
    <source>
        <dbReference type="ARBA" id="ARBA00022737"/>
    </source>
</evidence>
<dbReference type="AlphaFoldDB" id="A0A0A0K7W6"/>
<keyword evidence="2" id="KW-0964">Secreted</keyword>
<reference evidence="7 8" key="4">
    <citation type="journal article" date="2011" name="BMC Genomics">
        <title>RNA-Seq improves annotation of protein-coding genes in the cucumber genome.</title>
        <authorList>
            <person name="Li Z."/>
            <person name="Zhang Z."/>
            <person name="Yan P."/>
            <person name="Huang S."/>
            <person name="Fei Z."/>
            <person name="Lin K."/>
        </authorList>
    </citation>
    <scope>NUCLEOTIDE SEQUENCE [LARGE SCALE GENOMIC DNA]</scope>
    <source>
        <strain evidence="8">cv. 9930</strain>
    </source>
</reference>
<evidence type="ECO:0000256" key="4">
    <source>
        <dbReference type="ARBA" id="ARBA00022729"/>
    </source>
</evidence>
<dbReference type="InterPro" id="IPR001611">
    <property type="entry name" value="Leu-rich_rpt"/>
</dbReference>
<dbReference type="Gramene" id="KGN43906">
    <property type="protein sequence ID" value="KGN43906"/>
    <property type="gene ID" value="Csa_7G073420"/>
</dbReference>
<protein>
    <recommendedName>
        <fullName evidence="9">Leucine-rich repeat-containing N-terminal plant-type domain-containing protein</fullName>
    </recommendedName>
</protein>
<comment type="subcellular location">
    <subcellularLocation>
        <location evidence="1">Secreted</location>
    </subcellularLocation>
</comment>
<keyword evidence="5" id="KW-0677">Repeat</keyword>
<dbReference type="Proteomes" id="UP000029981">
    <property type="component" value="Chromosome 7"/>
</dbReference>
<evidence type="ECO:0000256" key="2">
    <source>
        <dbReference type="ARBA" id="ARBA00022525"/>
    </source>
</evidence>
<accession>A0A0A0K7W6</accession>
<dbReference type="PANTHER" id="PTHR32093:SF131">
    <property type="entry name" value="LEUCINE-RICH REPEAT-CONTAINING N-TERMINAL PLANT-TYPE DOMAIN-CONTAINING PROTEIN"/>
    <property type="match status" value="1"/>
</dbReference>
<evidence type="ECO:0000256" key="1">
    <source>
        <dbReference type="ARBA" id="ARBA00004613"/>
    </source>
</evidence>
<dbReference type="Pfam" id="PF00560">
    <property type="entry name" value="LRR_1"/>
    <property type="match status" value="1"/>
</dbReference>
<dbReference type="STRING" id="3659.A0A0A0K7W6"/>
<dbReference type="PRINTS" id="PR01217">
    <property type="entry name" value="PRICHEXTENSN"/>
</dbReference>
<sequence>MAFLTAQIRKPNDWEKSNPEVKHTDTFFFYFWHSPPPPQSSPPPPLPPPPPPPLPPSPPPPIPPPPPPPHPPPPPPFCATPSPPPPRPPPPPPPPPHPPPPPPPRRSRPPPPPPPSRLKIAFNTIQKFLPRVELDPQNKLKTWKGPDVCKYEGIGCDKVPDYKTIAASGVSINGYGWSGSKLTLNGFIDQLPDIAYFHANSNNFSGTIPELISDLRFFYELDLSNNKFSGDFPKQVLGATKLTFLDIRFNTFSGPVPGKLFDMDIITAIFLNDNKFNNCIPANLGNTPARYLTFTSNEFTGPIPKSIGIGKTKTNLIEVLFSDNKLSGCLPMEIGLLENTILFDASKNSLTGPIPFSFSCLAKMQVLNFANNTLYGAVPEGVCKLPDIQQLTLRNNFITQVGPICRSLISKKVLDVSGNCILGLPEQKSEEECTHFFTHVELCPDEKSMKYIPCKENWYLNEDPAAVLRRPARKVTELRTYAALSPVH</sequence>
<dbReference type="Gene3D" id="3.80.10.10">
    <property type="entry name" value="Ribonuclease Inhibitor"/>
    <property type="match status" value="2"/>
</dbReference>
<name>A0A0A0K7W6_CUCSA</name>
<dbReference type="eggNOG" id="ENOG502QV80">
    <property type="taxonomic scope" value="Eukaryota"/>
</dbReference>